<evidence type="ECO:0000313" key="2">
    <source>
        <dbReference type="EMBL" id="CAE6362493.1"/>
    </source>
</evidence>
<dbReference type="EMBL" id="CAJMWR010000269">
    <property type="protein sequence ID" value="CAE6362493.1"/>
    <property type="molecule type" value="Genomic_DNA"/>
</dbReference>
<protein>
    <submittedName>
        <fullName evidence="2">Uncharacterized protein</fullName>
    </submittedName>
</protein>
<comment type="caution">
    <text evidence="2">The sequence shown here is derived from an EMBL/GenBank/DDBJ whole genome shotgun (WGS) entry which is preliminary data.</text>
</comment>
<dbReference type="AlphaFoldDB" id="A0A8H2WBS4"/>
<dbReference type="Proteomes" id="UP000663840">
    <property type="component" value="Unassembled WGS sequence"/>
</dbReference>
<proteinExistence type="predicted"/>
<evidence type="ECO:0000313" key="3">
    <source>
        <dbReference type="Proteomes" id="UP000663840"/>
    </source>
</evidence>
<evidence type="ECO:0000256" key="1">
    <source>
        <dbReference type="SAM" id="MobiDB-lite"/>
    </source>
</evidence>
<gene>
    <name evidence="2" type="ORF">RDB_LOCUS14121</name>
</gene>
<sequence>MSRLVRVSRREVATAKQSVDPASCRFMDSNSSNSAPERDNQSNEAINCYLDDQLFNEGQGKNSDTTRYFPPEIWFSIVFHSVDLVARCHSEESSIYKSRPKADLLRNLGSVSKLHRKMALRYWVHSVKLREQFDLEKLLNMGTFNGVNLMTHVRHLVCKNEFNIYWSPQHAFMGLNFLEELELHCHQDIRFEEGEISQPPNPDTHLDPPPADLYEPGDHATHPLPEVVQPIQMFYRRLKVYLPATLRTLRVYDSHTPDIYFIRQVIEQCPLLQSLTLSRCTLFTRQECKFWKNLPQGESDSYFSDQGVPAYASAVAGELKGVKNLRELEIGIYLTAHAAIGTHLQQHTGLDGLSRASLKVWEEPCEECNIQYREPTLAVEAEAIEILAREIPTLSLVSWASFCSEKRIGWSTHRISRDQEGNFEKSASVTK</sequence>
<name>A0A8H2WBS4_9AGAM</name>
<organism evidence="2 3">
    <name type="scientific">Rhizoctonia solani</name>
    <dbReference type="NCBI Taxonomy" id="456999"/>
    <lineage>
        <taxon>Eukaryota</taxon>
        <taxon>Fungi</taxon>
        <taxon>Dikarya</taxon>
        <taxon>Basidiomycota</taxon>
        <taxon>Agaricomycotina</taxon>
        <taxon>Agaricomycetes</taxon>
        <taxon>Cantharellales</taxon>
        <taxon>Ceratobasidiaceae</taxon>
        <taxon>Rhizoctonia</taxon>
    </lineage>
</organism>
<reference evidence="2" key="1">
    <citation type="submission" date="2021-01" db="EMBL/GenBank/DDBJ databases">
        <authorList>
            <person name="Kaushik A."/>
        </authorList>
    </citation>
    <scope>NUCLEOTIDE SEQUENCE</scope>
    <source>
        <strain evidence="2">AG1-1A</strain>
    </source>
</reference>
<accession>A0A8H2WBS4</accession>
<feature type="region of interest" description="Disordered" evidence="1">
    <location>
        <begin position="23"/>
        <end position="42"/>
    </location>
</feature>